<feature type="signal peptide" evidence="1">
    <location>
        <begin position="1"/>
        <end position="20"/>
    </location>
</feature>
<sequence length="172" mass="17726">MPSKSLRTLLVLALAALTTSHPQPQIETVTLVASSDRPWFQTPSLPTSTVVTSEDNVLGNHPHSATVAPEPLPPSHGTSASVVTYTDLAHNTIVTATVITTAPVPTYSVGVPPPMSDLLSVTHGAPAATVSSDGFVQITAYTGSAPSLLLDRNGMWCFIGSAVGLAAGFELL</sequence>
<protein>
    <submittedName>
        <fullName evidence="2">Uncharacterized protein</fullName>
    </submittedName>
</protein>
<evidence type="ECO:0000256" key="1">
    <source>
        <dbReference type="SAM" id="SignalP"/>
    </source>
</evidence>
<accession>A0AA39CJ53</accession>
<evidence type="ECO:0000313" key="3">
    <source>
        <dbReference type="Proteomes" id="UP001172673"/>
    </source>
</evidence>
<gene>
    <name evidence="2" type="ORF">H2200_004964</name>
</gene>
<evidence type="ECO:0000313" key="2">
    <source>
        <dbReference type="EMBL" id="KAJ9610187.1"/>
    </source>
</evidence>
<organism evidence="2 3">
    <name type="scientific">Cladophialophora chaetospira</name>
    <dbReference type="NCBI Taxonomy" id="386627"/>
    <lineage>
        <taxon>Eukaryota</taxon>
        <taxon>Fungi</taxon>
        <taxon>Dikarya</taxon>
        <taxon>Ascomycota</taxon>
        <taxon>Pezizomycotina</taxon>
        <taxon>Eurotiomycetes</taxon>
        <taxon>Chaetothyriomycetidae</taxon>
        <taxon>Chaetothyriales</taxon>
        <taxon>Herpotrichiellaceae</taxon>
        <taxon>Cladophialophora</taxon>
    </lineage>
</organism>
<proteinExistence type="predicted"/>
<dbReference type="EMBL" id="JAPDRK010000007">
    <property type="protein sequence ID" value="KAJ9610187.1"/>
    <property type="molecule type" value="Genomic_DNA"/>
</dbReference>
<dbReference type="Proteomes" id="UP001172673">
    <property type="component" value="Unassembled WGS sequence"/>
</dbReference>
<name>A0AA39CJ53_9EURO</name>
<dbReference type="AlphaFoldDB" id="A0AA39CJ53"/>
<comment type="caution">
    <text evidence="2">The sequence shown here is derived from an EMBL/GenBank/DDBJ whole genome shotgun (WGS) entry which is preliminary data.</text>
</comment>
<reference evidence="2" key="1">
    <citation type="submission" date="2022-10" db="EMBL/GenBank/DDBJ databases">
        <title>Culturing micro-colonial fungi from biological soil crusts in the Mojave desert and describing Neophaeococcomyces mojavensis, and introducing the new genera and species Taxawa tesnikishii.</title>
        <authorList>
            <person name="Kurbessoian T."/>
            <person name="Stajich J.E."/>
        </authorList>
    </citation>
    <scope>NUCLEOTIDE SEQUENCE</scope>
    <source>
        <strain evidence="2">TK_41</strain>
    </source>
</reference>
<keyword evidence="3" id="KW-1185">Reference proteome</keyword>
<feature type="chain" id="PRO_5041358181" evidence="1">
    <location>
        <begin position="21"/>
        <end position="172"/>
    </location>
</feature>
<keyword evidence="1" id="KW-0732">Signal</keyword>